<accession>A0A165BL44</accession>
<feature type="region of interest" description="Disordered" evidence="1">
    <location>
        <begin position="1"/>
        <end position="93"/>
    </location>
</feature>
<proteinExistence type="predicted"/>
<evidence type="ECO:0000313" key="2">
    <source>
        <dbReference type="EMBL" id="KZV80840.1"/>
    </source>
</evidence>
<sequence>MSSFVNKVKSKFADRRRSKGAAPATDNKEPTYSIQPHPAKTNDPSDLARPAPGMPGGGLNQGMQQYPDVAPYAAKGPFIPPPEIAGNLDKPATREELHARTAALNGEN</sequence>
<dbReference type="AlphaFoldDB" id="A0A165BL44"/>
<organism evidence="2 3">
    <name type="scientific">Exidia glandulosa HHB12029</name>
    <dbReference type="NCBI Taxonomy" id="1314781"/>
    <lineage>
        <taxon>Eukaryota</taxon>
        <taxon>Fungi</taxon>
        <taxon>Dikarya</taxon>
        <taxon>Basidiomycota</taxon>
        <taxon>Agaricomycotina</taxon>
        <taxon>Agaricomycetes</taxon>
        <taxon>Auriculariales</taxon>
        <taxon>Exidiaceae</taxon>
        <taxon>Exidia</taxon>
    </lineage>
</organism>
<reference evidence="2 3" key="1">
    <citation type="journal article" date="2016" name="Mol. Biol. Evol.">
        <title>Comparative Genomics of Early-Diverging Mushroom-Forming Fungi Provides Insights into the Origins of Lignocellulose Decay Capabilities.</title>
        <authorList>
            <person name="Nagy L.G."/>
            <person name="Riley R."/>
            <person name="Tritt A."/>
            <person name="Adam C."/>
            <person name="Daum C."/>
            <person name="Floudas D."/>
            <person name="Sun H."/>
            <person name="Yadav J.S."/>
            <person name="Pangilinan J."/>
            <person name="Larsson K.H."/>
            <person name="Matsuura K."/>
            <person name="Barry K."/>
            <person name="Labutti K."/>
            <person name="Kuo R."/>
            <person name="Ohm R.A."/>
            <person name="Bhattacharya S.S."/>
            <person name="Shirouzu T."/>
            <person name="Yoshinaga Y."/>
            <person name="Martin F.M."/>
            <person name="Grigoriev I.V."/>
            <person name="Hibbett D.S."/>
        </authorList>
    </citation>
    <scope>NUCLEOTIDE SEQUENCE [LARGE SCALE GENOMIC DNA]</scope>
    <source>
        <strain evidence="2 3">HHB12029</strain>
    </source>
</reference>
<dbReference type="InParanoid" id="A0A165BL44"/>
<feature type="compositionally biased region" description="Basic residues" evidence="1">
    <location>
        <begin position="8"/>
        <end position="19"/>
    </location>
</feature>
<name>A0A165BL44_EXIGL</name>
<evidence type="ECO:0000313" key="3">
    <source>
        <dbReference type="Proteomes" id="UP000077266"/>
    </source>
</evidence>
<gene>
    <name evidence="2" type="ORF">EXIGLDRAFT_780481</name>
</gene>
<keyword evidence="3" id="KW-1185">Reference proteome</keyword>
<dbReference type="Proteomes" id="UP000077266">
    <property type="component" value="Unassembled WGS sequence"/>
</dbReference>
<dbReference type="OrthoDB" id="2532734at2759"/>
<protein>
    <submittedName>
        <fullName evidence="2">Uncharacterized protein</fullName>
    </submittedName>
</protein>
<evidence type="ECO:0000256" key="1">
    <source>
        <dbReference type="SAM" id="MobiDB-lite"/>
    </source>
</evidence>
<dbReference type="EMBL" id="KV426443">
    <property type="protein sequence ID" value="KZV80840.1"/>
    <property type="molecule type" value="Genomic_DNA"/>
</dbReference>